<dbReference type="PANTHER" id="PTHR45614:SF33">
    <property type="entry name" value="OS02G0271900 PROTEIN"/>
    <property type="match status" value="1"/>
</dbReference>
<dbReference type="SMART" id="SM00717">
    <property type="entry name" value="SANT"/>
    <property type="match status" value="4"/>
</dbReference>
<feature type="region of interest" description="Disordered" evidence="2">
    <location>
        <begin position="1"/>
        <end position="56"/>
    </location>
</feature>
<feature type="region of interest" description="Disordered" evidence="2">
    <location>
        <begin position="457"/>
        <end position="512"/>
    </location>
</feature>
<dbReference type="GO" id="GO:0000978">
    <property type="term" value="F:RNA polymerase II cis-regulatory region sequence-specific DNA binding"/>
    <property type="evidence" value="ECO:0007669"/>
    <property type="project" value="TreeGrafter"/>
</dbReference>
<feature type="domain" description="Myb-like" evidence="3">
    <location>
        <begin position="383"/>
        <end position="433"/>
    </location>
</feature>
<evidence type="ECO:0000256" key="2">
    <source>
        <dbReference type="SAM" id="MobiDB-lite"/>
    </source>
</evidence>
<dbReference type="CDD" id="cd00167">
    <property type="entry name" value="SANT"/>
    <property type="match status" value="4"/>
</dbReference>
<evidence type="ECO:0000313" key="6">
    <source>
        <dbReference type="Proteomes" id="UP000823388"/>
    </source>
</evidence>
<feature type="compositionally biased region" description="Acidic residues" evidence="2">
    <location>
        <begin position="493"/>
        <end position="507"/>
    </location>
</feature>
<proteinExistence type="predicted"/>
<keyword evidence="1" id="KW-0238">DNA-binding</keyword>
<evidence type="ECO:0000313" key="5">
    <source>
        <dbReference type="EMBL" id="KAG2650054.1"/>
    </source>
</evidence>
<gene>
    <name evidence="5" type="ORF">PVAP13_1NG188500</name>
</gene>
<dbReference type="Pfam" id="PF13921">
    <property type="entry name" value="Myb_DNA-bind_6"/>
    <property type="match status" value="2"/>
</dbReference>
<sequence>MEQSSGGMPRQRRDVSSTSHSGNSNAVAEDMSGIPHETVKHYQDVESEKTGVPPCKKSRHSFNECSSLKNLERTKCRWSPEENELLTQLVNKHGTKNWQTIACALPDRNAHACLSRWKYILDPAINKEAWSQQEELRLIRAHQIYGNKWCKMAKHFPGRTNNALKEHWRGSMKRKLDSYLASGLLEQVPDLHENLSIPQSNQSDIPKDSKVSSDRIRFSSIISTRSKFKQKIRELSEDADASVGESSDFIYAKAFDAHSTRVSENIIAKPQKCATARKKLDLVSSPVKLKSDVPPETVKQHCQEIESEKTAEGPPCKKNGYCFKQGSTLKNSERTKGRWLAEENEMLTKMVTKHGLKSWQTIASAIPGRNAQQCRIRWTRSLDPAINKEDWSEQEELKLIRAHQIYGSQWLKMVKHFPGRTNHALKEHWRGRMKGKLNYYLASGMLEQIPDLQENLSVPEGSHSEIPKDGQGSSERNRPTSLPLRPKSKSDLSELDENAYTSEDESSDCMFPKGLDADSAKVSEKVMAKSKQRARARRKLDFLSTPVELKVCTAAASCQRPPPKMEQTIPASDNSSPSDACQDIPQNTASERVVVIPTAASNPHNDVHSWAAPDPCSPEIHKANASDPLDLSYCDDSIIDSPPYLHGSSFI</sequence>
<dbReference type="Proteomes" id="UP000823388">
    <property type="component" value="Chromosome 1N"/>
</dbReference>
<evidence type="ECO:0000259" key="4">
    <source>
        <dbReference type="PROSITE" id="PS51294"/>
    </source>
</evidence>
<evidence type="ECO:0000256" key="1">
    <source>
        <dbReference type="ARBA" id="ARBA00023125"/>
    </source>
</evidence>
<dbReference type="InterPro" id="IPR001005">
    <property type="entry name" value="SANT/Myb"/>
</dbReference>
<protein>
    <submittedName>
        <fullName evidence="5">Uncharacterized protein</fullName>
    </submittedName>
</protein>
<feature type="domain" description="HTH myb-type" evidence="4">
    <location>
        <begin position="70"/>
        <end position="118"/>
    </location>
</feature>
<dbReference type="PANTHER" id="PTHR45614">
    <property type="entry name" value="MYB PROTEIN-RELATED"/>
    <property type="match status" value="1"/>
</dbReference>
<dbReference type="SUPFAM" id="SSF46689">
    <property type="entry name" value="Homeodomain-like"/>
    <property type="match status" value="2"/>
</dbReference>
<feature type="domain" description="Myb-like" evidence="3">
    <location>
        <begin position="122"/>
        <end position="172"/>
    </location>
</feature>
<dbReference type="InterPro" id="IPR009057">
    <property type="entry name" value="Homeodomain-like_sf"/>
</dbReference>
<organism evidence="5 6">
    <name type="scientific">Panicum virgatum</name>
    <name type="common">Blackwell switchgrass</name>
    <dbReference type="NCBI Taxonomy" id="38727"/>
    <lineage>
        <taxon>Eukaryota</taxon>
        <taxon>Viridiplantae</taxon>
        <taxon>Streptophyta</taxon>
        <taxon>Embryophyta</taxon>
        <taxon>Tracheophyta</taxon>
        <taxon>Spermatophyta</taxon>
        <taxon>Magnoliopsida</taxon>
        <taxon>Liliopsida</taxon>
        <taxon>Poales</taxon>
        <taxon>Poaceae</taxon>
        <taxon>PACMAD clade</taxon>
        <taxon>Panicoideae</taxon>
        <taxon>Panicodae</taxon>
        <taxon>Paniceae</taxon>
        <taxon>Panicinae</taxon>
        <taxon>Panicum</taxon>
        <taxon>Panicum sect. Hiantes</taxon>
    </lineage>
</organism>
<feature type="domain" description="HTH myb-type" evidence="4">
    <location>
        <begin position="331"/>
        <end position="386"/>
    </location>
</feature>
<dbReference type="GO" id="GO:0000981">
    <property type="term" value="F:DNA-binding transcription factor activity, RNA polymerase II-specific"/>
    <property type="evidence" value="ECO:0007669"/>
    <property type="project" value="TreeGrafter"/>
</dbReference>
<dbReference type="Gene3D" id="1.10.10.60">
    <property type="entry name" value="Homeodomain-like"/>
    <property type="match status" value="4"/>
</dbReference>
<dbReference type="EMBL" id="CM029038">
    <property type="protein sequence ID" value="KAG2650054.1"/>
    <property type="molecule type" value="Genomic_DNA"/>
</dbReference>
<dbReference type="InterPro" id="IPR050560">
    <property type="entry name" value="MYB_TF"/>
</dbReference>
<dbReference type="InterPro" id="IPR017930">
    <property type="entry name" value="Myb_dom"/>
</dbReference>
<dbReference type="PROSITE" id="PS50090">
    <property type="entry name" value="MYB_LIKE"/>
    <property type="match status" value="4"/>
</dbReference>
<feature type="domain" description="HTH myb-type" evidence="4">
    <location>
        <begin position="122"/>
        <end position="176"/>
    </location>
</feature>
<dbReference type="GO" id="GO:0005634">
    <property type="term" value="C:nucleus"/>
    <property type="evidence" value="ECO:0007669"/>
    <property type="project" value="TreeGrafter"/>
</dbReference>
<reference evidence="5" key="1">
    <citation type="submission" date="2020-05" db="EMBL/GenBank/DDBJ databases">
        <title>WGS assembly of Panicum virgatum.</title>
        <authorList>
            <person name="Lovell J.T."/>
            <person name="Jenkins J."/>
            <person name="Shu S."/>
            <person name="Juenger T.E."/>
            <person name="Schmutz J."/>
        </authorList>
    </citation>
    <scope>NUCLEOTIDE SEQUENCE</scope>
    <source>
        <strain evidence="5">AP13</strain>
    </source>
</reference>
<accession>A0A8T0WY63</accession>
<feature type="domain" description="Myb-like" evidence="3">
    <location>
        <begin position="70"/>
        <end position="121"/>
    </location>
</feature>
<name>A0A8T0WY63_PANVG</name>
<dbReference type="PROSITE" id="PS51294">
    <property type="entry name" value="HTH_MYB"/>
    <property type="match status" value="4"/>
</dbReference>
<evidence type="ECO:0000259" key="3">
    <source>
        <dbReference type="PROSITE" id="PS50090"/>
    </source>
</evidence>
<feature type="domain" description="HTH myb-type" evidence="4">
    <location>
        <begin position="387"/>
        <end position="437"/>
    </location>
</feature>
<feature type="compositionally biased region" description="Polar residues" evidence="2">
    <location>
        <begin position="16"/>
        <end position="26"/>
    </location>
</feature>
<feature type="region of interest" description="Disordered" evidence="2">
    <location>
        <begin position="560"/>
        <end position="581"/>
    </location>
</feature>
<dbReference type="AlphaFoldDB" id="A0A8T0WY63"/>
<comment type="caution">
    <text evidence="5">The sequence shown here is derived from an EMBL/GenBank/DDBJ whole genome shotgun (WGS) entry which is preliminary data.</text>
</comment>
<keyword evidence="6" id="KW-1185">Reference proteome</keyword>
<feature type="compositionally biased region" description="Basic and acidic residues" evidence="2">
    <location>
        <begin position="37"/>
        <end position="49"/>
    </location>
</feature>
<feature type="compositionally biased region" description="Polar residues" evidence="2">
    <location>
        <begin position="569"/>
        <end position="581"/>
    </location>
</feature>
<feature type="domain" description="Myb-like" evidence="3">
    <location>
        <begin position="331"/>
        <end position="382"/>
    </location>
</feature>